<dbReference type="Proteomes" id="UP000799118">
    <property type="component" value="Unassembled WGS sequence"/>
</dbReference>
<dbReference type="AlphaFoldDB" id="A0A6A4HD37"/>
<organism evidence="1 2">
    <name type="scientific">Gymnopus androsaceus JB14</name>
    <dbReference type="NCBI Taxonomy" id="1447944"/>
    <lineage>
        <taxon>Eukaryota</taxon>
        <taxon>Fungi</taxon>
        <taxon>Dikarya</taxon>
        <taxon>Basidiomycota</taxon>
        <taxon>Agaricomycotina</taxon>
        <taxon>Agaricomycetes</taxon>
        <taxon>Agaricomycetidae</taxon>
        <taxon>Agaricales</taxon>
        <taxon>Marasmiineae</taxon>
        <taxon>Omphalotaceae</taxon>
        <taxon>Gymnopus</taxon>
    </lineage>
</organism>
<protein>
    <submittedName>
        <fullName evidence="1">Uncharacterized protein</fullName>
    </submittedName>
</protein>
<proteinExistence type="predicted"/>
<dbReference type="OrthoDB" id="4849160at2759"/>
<evidence type="ECO:0000313" key="2">
    <source>
        <dbReference type="Proteomes" id="UP000799118"/>
    </source>
</evidence>
<name>A0A6A4HD37_9AGAR</name>
<reference evidence="1" key="1">
    <citation type="journal article" date="2019" name="Environ. Microbiol.">
        <title>Fungal ecological strategies reflected in gene transcription - a case study of two litter decomposers.</title>
        <authorList>
            <person name="Barbi F."/>
            <person name="Kohler A."/>
            <person name="Barry K."/>
            <person name="Baskaran P."/>
            <person name="Daum C."/>
            <person name="Fauchery L."/>
            <person name="Ihrmark K."/>
            <person name="Kuo A."/>
            <person name="LaButti K."/>
            <person name="Lipzen A."/>
            <person name="Morin E."/>
            <person name="Grigoriev I.V."/>
            <person name="Henrissat B."/>
            <person name="Lindahl B."/>
            <person name="Martin F."/>
        </authorList>
    </citation>
    <scope>NUCLEOTIDE SEQUENCE</scope>
    <source>
        <strain evidence="1">JB14</strain>
    </source>
</reference>
<evidence type="ECO:0000313" key="1">
    <source>
        <dbReference type="EMBL" id="KAE9395633.1"/>
    </source>
</evidence>
<accession>A0A6A4HD37</accession>
<sequence>MHHPTSLSLRTSHQGIIIRHGLAEADEEQILSRMCNGTSAPLENEMVTFLGAYSDANPGILTDMRVYDDYMLPGPAKVVLVSADTDAKSTSSSGTSATNTTSAADTTATASGVSGFAHPDAARANGSKGTGADLALSALPHALWSPSTHHQQPTFNFSNPSTCWSSLKVFLDPDAHVDVPGVDA</sequence>
<keyword evidence="2" id="KW-1185">Reference proteome</keyword>
<gene>
    <name evidence="1" type="ORF">BT96DRAFT_1021824</name>
</gene>
<dbReference type="EMBL" id="ML769527">
    <property type="protein sequence ID" value="KAE9395633.1"/>
    <property type="molecule type" value="Genomic_DNA"/>
</dbReference>